<dbReference type="RefSeq" id="WP_105749108.1">
    <property type="nucleotide sequence ID" value="NZ_PVLQ01000061.1"/>
</dbReference>
<protein>
    <submittedName>
        <fullName evidence="2">Uncharacterized protein</fullName>
    </submittedName>
</protein>
<keyword evidence="1" id="KW-0812">Transmembrane</keyword>
<feature type="transmembrane region" description="Helical" evidence="1">
    <location>
        <begin position="53"/>
        <end position="76"/>
    </location>
</feature>
<sequence length="186" mass="20724">MDNSAITAFEKWQETIQLLDWPQFLLALLYGGSGLLAYICSRSSTDHRALHRFWLANALVLLFIGADTMIGFSSFAIEWLREIAREQGWYGTRRSLQYEVLIGLGLLLLLLGGRLSGAVDTGKQFIQPAIAATGLLAGLFLLRSVSFHDTDFILQMRVAGYSAQRVLEILGIGFSLAGSTWFLRNY</sequence>
<gene>
    <name evidence="2" type="ORF">C6P64_13630</name>
</gene>
<evidence type="ECO:0000256" key="1">
    <source>
        <dbReference type="SAM" id="Phobius"/>
    </source>
</evidence>
<dbReference type="Proteomes" id="UP000238589">
    <property type="component" value="Unassembled WGS sequence"/>
</dbReference>
<feature type="transmembrane region" description="Helical" evidence="1">
    <location>
        <begin position="125"/>
        <end position="146"/>
    </location>
</feature>
<feature type="transmembrane region" description="Helical" evidence="1">
    <location>
        <begin position="166"/>
        <end position="183"/>
    </location>
</feature>
<evidence type="ECO:0000313" key="3">
    <source>
        <dbReference type="Proteomes" id="UP000238589"/>
    </source>
</evidence>
<evidence type="ECO:0000313" key="2">
    <source>
        <dbReference type="EMBL" id="PRD64615.1"/>
    </source>
</evidence>
<dbReference type="EMBL" id="PVLQ01000061">
    <property type="protein sequence ID" value="PRD64615.1"/>
    <property type="molecule type" value="Genomic_DNA"/>
</dbReference>
<name>A0A2S9K2L5_9BURK</name>
<dbReference type="AlphaFoldDB" id="A0A2S9K2L5"/>
<proteinExistence type="predicted"/>
<keyword evidence="3" id="KW-1185">Reference proteome</keyword>
<dbReference type="OrthoDB" id="428401at2"/>
<keyword evidence="1" id="KW-0472">Membrane</keyword>
<feature type="transmembrane region" description="Helical" evidence="1">
    <location>
        <begin position="21"/>
        <end position="41"/>
    </location>
</feature>
<feature type="transmembrane region" description="Helical" evidence="1">
    <location>
        <begin position="96"/>
        <end position="113"/>
    </location>
</feature>
<keyword evidence="1" id="KW-1133">Transmembrane helix</keyword>
<reference evidence="2 3" key="1">
    <citation type="submission" date="2018-03" db="EMBL/GenBank/DDBJ databases">
        <title>Comparative genomics illustrates the genes involved in a hyperalkaliphilic mechanisms of Serpentinomonas isolated from highly-alkaline calcium-rich serpentinized springs.</title>
        <authorList>
            <person name="Suzuki S."/>
            <person name="Ishii S."/>
            <person name="Walworth N."/>
            <person name="Bird L."/>
            <person name="Kuenen J.G."/>
            <person name="Nealson K.H."/>
        </authorList>
    </citation>
    <scope>NUCLEOTIDE SEQUENCE [LARGE SCALE GENOMIC DNA]</scope>
    <source>
        <strain evidence="2 3">P1</strain>
    </source>
</reference>
<accession>A0A2S9K2L5</accession>
<organism evidence="2 3">
    <name type="scientific">Malikia granosa</name>
    <dbReference type="NCBI Taxonomy" id="263067"/>
    <lineage>
        <taxon>Bacteria</taxon>
        <taxon>Pseudomonadati</taxon>
        <taxon>Pseudomonadota</taxon>
        <taxon>Betaproteobacteria</taxon>
        <taxon>Burkholderiales</taxon>
        <taxon>Comamonadaceae</taxon>
        <taxon>Malikia</taxon>
    </lineage>
</organism>
<comment type="caution">
    <text evidence="2">The sequence shown here is derived from an EMBL/GenBank/DDBJ whole genome shotgun (WGS) entry which is preliminary data.</text>
</comment>